<evidence type="ECO:0000256" key="1">
    <source>
        <dbReference type="SAM" id="MobiDB-lite"/>
    </source>
</evidence>
<dbReference type="Gene3D" id="3.40.525.10">
    <property type="entry name" value="CRAL-TRIO lipid binding domain"/>
    <property type="match status" value="1"/>
</dbReference>
<feature type="region of interest" description="Disordered" evidence="1">
    <location>
        <begin position="353"/>
        <end position="388"/>
    </location>
</feature>
<name>I2FU69_USTHO</name>
<feature type="compositionally biased region" description="Gly residues" evidence="1">
    <location>
        <begin position="374"/>
        <end position="383"/>
    </location>
</feature>
<feature type="compositionally biased region" description="Basic and acidic residues" evidence="1">
    <location>
        <begin position="362"/>
        <end position="373"/>
    </location>
</feature>
<dbReference type="PROSITE" id="PS50191">
    <property type="entry name" value="CRAL_TRIO"/>
    <property type="match status" value="1"/>
</dbReference>
<dbReference type="InterPro" id="IPR001251">
    <property type="entry name" value="CRAL-TRIO_dom"/>
</dbReference>
<reference evidence="3 4" key="1">
    <citation type="journal article" date="2012" name="Plant Cell">
        <title>Genome comparison of barley and maize smut fungi reveals targeted loss of RNA silencing components and species-specific presence of transposable elements.</title>
        <authorList>
            <person name="Laurie J.D."/>
            <person name="Ali S."/>
            <person name="Linning R."/>
            <person name="Mannhaupt G."/>
            <person name="Wong P."/>
            <person name="Gueldener U."/>
            <person name="Muensterkoetter M."/>
            <person name="Moore R."/>
            <person name="Kahmann R."/>
            <person name="Bakkeren G."/>
            <person name="Schirawski J."/>
        </authorList>
    </citation>
    <scope>NUCLEOTIDE SEQUENCE [LARGE SCALE GENOMIC DNA]</scope>
    <source>
        <strain evidence="4">Uh4875-4</strain>
    </source>
</reference>
<feature type="region of interest" description="Disordered" evidence="1">
    <location>
        <begin position="451"/>
        <end position="531"/>
    </location>
</feature>
<dbReference type="OrthoDB" id="75724at2759"/>
<accession>I2FU69</accession>
<dbReference type="SMART" id="SM00516">
    <property type="entry name" value="SEC14"/>
    <property type="match status" value="1"/>
</dbReference>
<dbReference type="InterPro" id="IPR052432">
    <property type="entry name" value="PITP/CRAL-TRIO"/>
</dbReference>
<gene>
    <name evidence="3" type="ORF">UHOR_05626</name>
</gene>
<sequence length="1041" mass="115232">MASLFQLNSKNARAVHDKHLDLVSKYLVHRPEVERLYNVARTKIVASVSCQMDVDEECKGGIDAYLGDICNLFRFFRRSRYDESKALDLLTATVVWRIRTGLHLVSLDSLHSLYVVPEVRKRPLFWMNSCFRDFYGRPCALVSLKSLERDGEDRLDQLRECIVASMEIIRRYVGDLYRQSSGIGESEGERERERKKEQIVLQASIAVDLQSSGIANLELELVPFLLDLLKNHVPGMVGAVYVLNYGWVHAGMWVLIKRLLPQQALAKIFFPSHDELKEHFDVKNIPRCYGGQLDVEVDASSNDVLPRYSRPRRAAASNVGNGEPISPRVGQHISRTNSYESIHEVFYSPHSTPWASRAMTPRHSEPSTPRGERGAGAGGGGASGWKMTPSAASKLKHLQMSRGDLSSAAAEHGYAGTGRARSVSDARVSIVDGRAVGLSVSTGVSPFVTPAMTPVGPLSPRIDRSNPDRHVPFSSDREASPLRRVGATSNLKLYLPEQDEEALLPSESEDSDASGKDGELLTPPNTNQGGLLNRLQRLSETHFTSTSRSNYKPQDALEKQREAEGTIMYIHPTRSCAHLEVPHLDEPPVQQHLAHMLFSHRTRRSARDGLVSPYNANNPFFGYPAYNPQASANHPQPTFRLGASGTPQHLHSRRRKRDLLRTLTYLFVLRILALHRRLRCRFTLLWRQVRTTFAIGANANAKGEKGGSLAKVAKIFLGAMVLLFLLRPEWRRRRIVRVYSVLVGMRDEGSVGWEEWERRGVPLKVDGKRASWTGLHVGKRLAIISDSSKVKVSIAAASGGKGKARATNAIAIVGGLVSAAGLAYLLYNYLPSSSTPKESDDDHVSGRRGSLKSTSSSTSPIRPSLSLSLSPTFIRDRASISGLRTLLTTLSPLFVIHVILPGSEDEELSASISSLIHSLSTPTAIPELDVRRILEYTRSSGRFALSRALACDCHVEVFFPGSRHEATVVELARLRTCCSFVLFASFQREDQVLHELSRQASEEGRQHAPSGMGVIDLSSVDDGWVQLGATLKALRNGWKTS</sequence>
<dbReference type="InterPro" id="IPR036865">
    <property type="entry name" value="CRAL-TRIO_dom_sf"/>
</dbReference>
<feature type="domain" description="CRAL-TRIO" evidence="2">
    <location>
        <begin position="112"/>
        <end position="297"/>
    </location>
</feature>
<feature type="compositionally biased region" description="Acidic residues" evidence="1">
    <location>
        <begin position="497"/>
        <end position="512"/>
    </location>
</feature>
<protein>
    <recommendedName>
        <fullName evidence="2">CRAL-TRIO domain-containing protein</fullName>
    </recommendedName>
</protein>
<evidence type="ECO:0000313" key="3">
    <source>
        <dbReference type="EMBL" id="CCF50462.1"/>
    </source>
</evidence>
<evidence type="ECO:0000259" key="2">
    <source>
        <dbReference type="PROSITE" id="PS50191"/>
    </source>
</evidence>
<evidence type="ECO:0000313" key="4">
    <source>
        <dbReference type="Proteomes" id="UP000006174"/>
    </source>
</evidence>
<comment type="caution">
    <text evidence="3">The sequence shown here is derived from an EMBL/GenBank/DDBJ whole genome shotgun (WGS) entry which is preliminary data.</text>
</comment>
<feature type="compositionally biased region" description="Low complexity" evidence="1">
    <location>
        <begin position="847"/>
        <end position="864"/>
    </location>
</feature>
<feature type="region of interest" description="Disordered" evidence="1">
    <location>
        <begin position="834"/>
        <end position="864"/>
    </location>
</feature>
<dbReference type="SUPFAM" id="SSF52087">
    <property type="entry name" value="CRAL/TRIO domain"/>
    <property type="match status" value="1"/>
</dbReference>
<dbReference type="OMA" id="ACDCHVE"/>
<proteinExistence type="predicted"/>
<organism evidence="3 4">
    <name type="scientific">Ustilago hordei</name>
    <name type="common">Barley covered smut fungus</name>
    <dbReference type="NCBI Taxonomy" id="120017"/>
    <lineage>
        <taxon>Eukaryota</taxon>
        <taxon>Fungi</taxon>
        <taxon>Dikarya</taxon>
        <taxon>Basidiomycota</taxon>
        <taxon>Ustilaginomycotina</taxon>
        <taxon>Ustilaginomycetes</taxon>
        <taxon>Ustilaginales</taxon>
        <taxon>Ustilaginaceae</taxon>
        <taxon>Ustilago</taxon>
    </lineage>
</organism>
<dbReference type="EMBL" id="CAGI01000155">
    <property type="protein sequence ID" value="CCF50462.1"/>
    <property type="molecule type" value="Genomic_DNA"/>
</dbReference>
<dbReference type="CDD" id="cd00170">
    <property type="entry name" value="SEC14"/>
    <property type="match status" value="1"/>
</dbReference>
<feature type="compositionally biased region" description="Basic and acidic residues" evidence="1">
    <location>
        <begin position="461"/>
        <end position="481"/>
    </location>
</feature>
<dbReference type="Proteomes" id="UP000006174">
    <property type="component" value="Unassembled WGS sequence"/>
</dbReference>
<dbReference type="PANTHER" id="PTHR46590:SF4">
    <property type="entry name" value="CRAL-TRIO DOMAIN-CONTAINING PROTEIN"/>
    <property type="match status" value="1"/>
</dbReference>
<dbReference type="AlphaFoldDB" id="I2FU69"/>
<dbReference type="Pfam" id="PF00650">
    <property type="entry name" value="CRAL_TRIO"/>
    <property type="match status" value="1"/>
</dbReference>
<dbReference type="STRING" id="1128400.I2FU69"/>
<dbReference type="HOGENOM" id="CLU_292598_0_0_1"/>
<dbReference type="PANTHER" id="PTHR46590">
    <property type="entry name" value="PHOSPHATIDYLINOSITOL TRANSFER PROTEIN CSR1-RELATED"/>
    <property type="match status" value="1"/>
</dbReference>
<dbReference type="eggNOG" id="ENOG502S103">
    <property type="taxonomic scope" value="Eukaryota"/>
</dbReference>
<keyword evidence="4" id="KW-1185">Reference proteome</keyword>